<name>A0A0F9KLH7_9ZZZZ</name>
<dbReference type="AlphaFoldDB" id="A0A0F9KLH7"/>
<sequence>MKQQLKDNSFEQEQYDKDKFDELDCELRSLLKKIGVDLNAKKTS</sequence>
<organism evidence="1">
    <name type="scientific">marine sediment metagenome</name>
    <dbReference type="NCBI Taxonomy" id="412755"/>
    <lineage>
        <taxon>unclassified sequences</taxon>
        <taxon>metagenomes</taxon>
        <taxon>ecological metagenomes</taxon>
    </lineage>
</organism>
<reference evidence="1" key="1">
    <citation type="journal article" date="2015" name="Nature">
        <title>Complex archaea that bridge the gap between prokaryotes and eukaryotes.</title>
        <authorList>
            <person name="Spang A."/>
            <person name="Saw J.H."/>
            <person name="Jorgensen S.L."/>
            <person name="Zaremba-Niedzwiedzka K."/>
            <person name="Martijn J."/>
            <person name="Lind A.E."/>
            <person name="van Eijk R."/>
            <person name="Schleper C."/>
            <person name="Guy L."/>
            <person name="Ettema T.J."/>
        </authorList>
    </citation>
    <scope>NUCLEOTIDE SEQUENCE</scope>
</reference>
<gene>
    <name evidence="1" type="ORF">LCGC14_1388260</name>
</gene>
<accession>A0A0F9KLH7</accession>
<evidence type="ECO:0000313" key="1">
    <source>
        <dbReference type="EMBL" id="KKM75636.1"/>
    </source>
</evidence>
<proteinExistence type="predicted"/>
<protein>
    <submittedName>
        <fullName evidence="1">Uncharacterized protein</fullName>
    </submittedName>
</protein>
<comment type="caution">
    <text evidence="1">The sequence shown here is derived from an EMBL/GenBank/DDBJ whole genome shotgun (WGS) entry which is preliminary data.</text>
</comment>
<dbReference type="EMBL" id="LAZR01008941">
    <property type="protein sequence ID" value="KKM75636.1"/>
    <property type="molecule type" value="Genomic_DNA"/>
</dbReference>